<name>A0ABW3YBQ3_9ACTN</name>
<comment type="caution">
    <text evidence="1">The sequence shown here is derived from an EMBL/GenBank/DDBJ whole genome shotgun (WGS) entry which is preliminary data.</text>
</comment>
<proteinExistence type="predicted"/>
<keyword evidence="1" id="KW-0418">Kinase</keyword>
<evidence type="ECO:0000313" key="2">
    <source>
        <dbReference type="Proteomes" id="UP001597260"/>
    </source>
</evidence>
<keyword evidence="1" id="KW-0808">Transferase</keyword>
<dbReference type="RefSeq" id="WP_377569990.1">
    <property type="nucleotide sequence ID" value="NZ_JBHTMP010000014.1"/>
</dbReference>
<dbReference type="GO" id="GO:0016301">
    <property type="term" value="F:kinase activity"/>
    <property type="evidence" value="ECO:0007669"/>
    <property type="project" value="UniProtKB-KW"/>
</dbReference>
<organism evidence="1 2">
    <name type="scientific">Micromonospora sonneratiae</name>
    <dbReference type="NCBI Taxonomy" id="1184706"/>
    <lineage>
        <taxon>Bacteria</taxon>
        <taxon>Bacillati</taxon>
        <taxon>Actinomycetota</taxon>
        <taxon>Actinomycetes</taxon>
        <taxon>Micromonosporales</taxon>
        <taxon>Micromonosporaceae</taxon>
        <taxon>Micromonospora</taxon>
    </lineage>
</organism>
<dbReference type="Gene3D" id="3.40.50.300">
    <property type="entry name" value="P-loop containing nucleotide triphosphate hydrolases"/>
    <property type="match status" value="1"/>
</dbReference>
<reference evidence="2" key="1">
    <citation type="journal article" date="2019" name="Int. J. Syst. Evol. Microbiol.">
        <title>The Global Catalogue of Microorganisms (GCM) 10K type strain sequencing project: providing services to taxonomists for standard genome sequencing and annotation.</title>
        <authorList>
            <consortium name="The Broad Institute Genomics Platform"/>
            <consortium name="The Broad Institute Genome Sequencing Center for Infectious Disease"/>
            <person name="Wu L."/>
            <person name="Ma J."/>
        </authorList>
    </citation>
    <scope>NUCLEOTIDE SEQUENCE [LARGE SCALE GENOMIC DNA]</scope>
    <source>
        <strain evidence="2">JCM 31037</strain>
    </source>
</reference>
<protein>
    <submittedName>
        <fullName evidence="1">Uridine kinase</fullName>
    </submittedName>
</protein>
<dbReference type="EMBL" id="JBHTMP010000014">
    <property type="protein sequence ID" value="MFD1321736.1"/>
    <property type="molecule type" value="Genomic_DNA"/>
</dbReference>
<accession>A0ABW3YBQ3</accession>
<sequence length="221" mass="23850">MKIRPITPELLLAELADRIAAEGAGRRLRVAVDGAAAAAPDQLADALVDPLRVRGRPTLRVRSADFLRPASLRLEHGRTNPEAFYAGWLDENGLRREVLDPASPNGTGRILPSLWNARIDRASRAEYVPLPPGGVVLVSGPLLLGGGLPFDLTIHLVLSAAALARRTAADEQWTLPAFARYAREVVPASFADVVIRVDDPRRPALVEDRAGAGDDFHDRDA</sequence>
<keyword evidence="2" id="KW-1185">Reference proteome</keyword>
<evidence type="ECO:0000313" key="1">
    <source>
        <dbReference type="EMBL" id="MFD1321736.1"/>
    </source>
</evidence>
<dbReference type="InterPro" id="IPR027417">
    <property type="entry name" value="P-loop_NTPase"/>
</dbReference>
<dbReference type="Proteomes" id="UP001597260">
    <property type="component" value="Unassembled WGS sequence"/>
</dbReference>
<gene>
    <name evidence="1" type="ORF">ACFQ4H_11615</name>
</gene>